<accession>A0A9P7GHR1</accession>
<name>A0A9P7GHR1_9AGAR</name>
<organism evidence="2 3">
    <name type="scientific">Sphagnurus paluster</name>
    <dbReference type="NCBI Taxonomy" id="117069"/>
    <lineage>
        <taxon>Eukaryota</taxon>
        <taxon>Fungi</taxon>
        <taxon>Dikarya</taxon>
        <taxon>Basidiomycota</taxon>
        <taxon>Agaricomycotina</taxon>
        <taxon>Agaricomycetes</taxon>
        <taxon>Agaricomycetidae</taxon>
        <taxon>Agaricales</taxon>
        <taxon>Tricholomatineae</taxon>
        <taxon>Lyophyllaceae</taxon>
        <taxon>Sphagnurus</taxon>
    </lineage>
</organism>
<feature type="transmembrane region" description="Helical" evidence="1">
    <location>
        <begin position="33"/>
        <end position="55"/>
    </location>
</feature>
<keyword evidence="3" id="KW-1185">Reference proteome</keyword>
<comment type="caution">
    <text evidence="2">The sequence shown here is derived from an EMBL/GenBank/DDBJ whole genome shotgun (WGS) entry which is preliminary data.</text>
</comment>
<evidence type="ECO:0000313" key="2">
    <source>
        <dbReference type="EMBL" id="KAG5650822.1"/>
    </source>
</evidence>
<keyword evidence="1" id="KW-0472">Membrane</keyword>
<dbReference type="EMBL" id="JABCKI010000354">
    <property type="protein sequence ID" value="KAG5650822.1"/>
    <property type="molecule type" value="Genomic_DNA"/>
</dbReference>
<reference evidence="2" key="1">
    <citation type="submission" date="2021-02" db="EMBL/GenBank/DDBJ databases">
        <authorList>
            <person name="Nieuwenhuis M."/>
            <person name="Van De Peppel L.J.J."/>
        </authorList>
    </citation>
    <scope>NUCLEOTIDE SEQUENCE</scope>
    <source>
        <strain evidence="2">D49</strain>
    </source>
</reference>
<reference evidence="2" key="2">
    <citation type="submission" date="2021-10" db="EMBL/GenBank/DDBJ databases">
        <title>Phylogenomics reveals ancestral predisposition of the termite-cultivated fungus Termitomyces towards a domesticated lifestyle.</title>
        <authorList>
            <person name="Auxier B."/>
            <person name="Grum-Grzhimaylo A."/>
            <person name="Cardenas M.E."/>
            <person name="Lodge J.D."/>
            <person name="Laessoe T."/>
            <person name="Pedersen O."/>
            <person name="Smith M.E."/>
            <person name="Kuyper T.W."/>
            <person name="Franco-Molano E.A."/>
            <person name="Baroni T.J."/>
            <person name="Aanen D.K."/>
        </authorList>
    </citation>
    <scope>NUCLEOTIDE SEQUENCE</scope>
    <source>
        <strain evidence="2">D49</strain>
    </source>
</reference>
<feature type="transmembrane region" description="Helical" evidence="1">
    <location>
        <begin position="132"/>
        <end position="150"/>
    </location>
</feature>
<dbReference type="AlphaFoldDB" id="A0A9P7GHR1"/>
<dbReference type="Proteomes" id="UP000717328">
    <property type="component" value="Unassembled WGS sequence"/>
</dbReference>
<protein>
    <submittedName>
        <fullName evidence="2">Uncharacterized protein</fullName>
    </submittedName>
</protein>
<keyword evidence="1" id="KW-1133">Transmembrane helix</keyword>
<evidence type="ECO:0000313" key="3">
    <source>
        <dbReference type="Proteomes" id="UP000717328"/>
    </source>
</evidence>
<proteinExistence type="predicted"/>
<sequence length="159" mass="18604">MSSILNQELPSIVLYSETILPRSLIKTTRFNSATGLILLSYCPGFLLETLFCILWRTPKLIAWKIFRLHIRPRLTQVPPYYGRAAFRSDPWPRQPLAPPTAQYVYINRHDVEEDFSWDMVELVRSGEWRRSLAVKIFGWWLFGTGVAILFDEIKVDMVK</sequence>
<evidence type="ECO:0000256" key="1">
    <source>
        <dbReference type="SAM" id="Phobius"/>
    </source>
</evidence>
<gene>
    <name evidence="2" type="ORF">H0H81_010899</name>
</gene>
<keyword evidence="1" id="KW-0812">Transmembrane</keyword>